<evidence type="ECO:0000313" key="2">
    <source>
        <dbReference type="Proteomes" id="UP000460298"/>
    </source>
</evidence>
<proteinExistence type="predicted"/>
<dbReference type="AlphaFoldDB" id="A0A833H1Z8"/>
<dbReference type="SUPFAM" id="SSF51735">
    <property type="entry name" value="NAD(P)-binding Rossmann-fold domains"/>
    <property type="match status" value="1"/>
</dbReference>
<comment type="caution">
    <text evidence="1">The sequence shown here is derived from an EMBL/GenBank/DDBJ whole genome shotgun (WGS) entry which is preliminary data.</text>
</comment>
<gene>
    <name evidence="1" type="ORF">F9K24_08835</name>
</gene>
<organism evidence="1 2">
    <name type="scientific">Leptonema illini</name>
    <dbReference type="NCBI Taxonomy" id="183"/>
    <lineage>
        <taxon>Bacteria</taxon>
        <taxon>Pseudomonadati</taxon>
        <taxon>Spirochaetota</taxon>
        <taxon>Spirochaetia</taxon>
        <taxon>Leptospirales</taxon>
        <taxon>Leptospiraceae</taxon>
        <taxon>Leptonema</taxon>
    </lineage>
</organism>
<accession>A0A833H1Z8</accession>
<dbReference type="Pfam" id="PF00106">
    <property type="entry name" value="adh_short"/>
    <property type="match status" value="1"/>
</dbReference>
<name>A0A833H1Z8_9LEPT</name>
<dbReference type="EMBL" id="WBUI01000007">
    <property type="protein sequence ID" value="KAB2932961.1"/>
    <property type="molecule type" value="Genomic_DNA"/>
</dbReference>
<sequence>MSEKSDTPVYLISGAGTAAGQLVVQRLLAYDVRLVLLSRYGDLEKTIQKTATYNAEQMLFFRMDPSRASWLKLIARSVAERWGHIDGIVSIADFEGGSSIKKLSHHQLQMQLRRNLFAPAALVHAMLPVFTPQPLIVLAPSADHASPGSAISTEGLRGFARSLESEMPSARVRFLEPGDAAQMADGIMDLIASRLNAGL</sequence>
<dbReference type="InterPro" id="IPR002347">
    <property type="entry name" value="SDR_fam"/>
</dbReference>
<protein>
    <submittedName>
        <fullName evidence="1">SDR family oxidoreductase</fullName>
    </submittedName>
</protein>
<dbReference type="InterPro" id="IPR036291">
    <property type="entry name" value="NAD(P)-bd_dom_sf"/>
</dbReference>
<evidence type="ECO:0000313" key="1">
    <source>
        <dbReference type="EMBL" id="KAB2932961.1"/>
    </source>
</evidence>
<dbReference type="Gene3D" id="3.40.50.720">
    <property type="entry name" value="NAD(P)-binding Rossmann-like Domain"/>
    <property type="match status" value="1"/>
</dbReference>
<dbReference type="Proteomes" id="UP000460298">
    <property type="component" value="Unassembled WGS sequence"/>
</dbReference>
<reference evidence="1 2" key="1">
    <citation type="submission" date="2019-10" db="EMBL/GenBank/DDBJ databases">
        <title>Extracellular Electron Transfer in a Candidatus Methanoperedens spp. Enrichment Culture.</title>
        <authorList>
            <person name="Berger S."/>
            <person name="Rangel Shaw D."/>
            <person name="Berben T."/>
            <person name="In 'T Zandt M."/>
            <person name="Frank J."/>
            <person name="Reimann J."/>
            <person name="Jetten M.S.M."/>
            <person name="Welte C.U."/>
        </authorList>
    </citation>
    <scope>NUCLEOTIDE SEQUENCE [LARGE SCALE GENOMIC DNA]</scope>
    <source>
        <strain evidence="1">SB12</strain>
    </source>
</reference>